<dbReference type="AlphaFoldDB" id="A0A2N9EPG5"/>
<evidence type="ECO:0000256" key="2">
    <source>
        <dbReference type="ARBA" id="ARBA00006674"/>
    </source>
</evidence>
<feature type="binding site" evidence="11">
    <location>
        <begin position="1007"/>
        <end position="1014"/>
    </location>
    <ligand>
        <name>GTP</name>
        <dbReference type="ChEBI" id="CHEBI:37565"/>
    </ligand>
</feature>
<dbReference type="PRINTS" id="PR00328">
    <property type="entry name" value="SAR1GTPBP"/>
</dbReference>
<keyword evidence="6 13" id="KW-0694">RNA-binding</keyword>
<comment type="subcellular location">
    <subcellularLocation>
        <location evidence="1 13">Nucleus</location>
        <location evidence="1 13">Nucleolus</location>
    </subcellularLocation>
</comment>
<dbReference type="InterPro" id="IPR027417">
    <property type="entry name" value="P-loop_NTPase"/>
</dbReference>
<gene>
    <name evidence="19" type="ORF">FSB_LOCUS4462</name>
</gene>
<keyword evidence="4" id="KW-0519">Myristate</keyword>
<dbReference type="SUPFAM" id="SSF52540">
    <property type="entry name" value="P-loop containing nucleoside triphosphate hydrolases"/>
    <property type="match status" value="1"/>
</dbReference>
<dbReference type="GO" id="GO:0005525">
    <property type="term" value="F:GTP binding"/>
    <property type="evidence" value="ECO:0007669"/>
    <property type="project" value="UniProtKB-KW"/>
</dbReference>
<feature type="domain" description="Nrap protein" evidence="14">
    <location>
        <begin position="98"/>
        <end position="230"/>
    </location>
</feature>
<evidence type="ECO:0000256" key="10">
    <source>
        <dbReference type="ARBA" id="ARBA00026198"/>
    </source>
</evidence>
<feature type="binding site" evidence="11">
    <location>
        <begin position="1109"/>
        <end position="1112"/>
    </location>
    <ligand>
        <name>GTP</name>
        <dbReference type="ChEBI" id="CHEBI:37565"/>
    </ligand>
</feature>
<dbReference type="InterPro" id="IPR045873">
    <property type="entry name" value="Arl2"/>
</dbReference>
<evidence type="ECO:0000259" key="15">
    <source>
        <dbReference type="Pfam" id="PF17403"/>
    </source>
</evidence>
<keyword evidence="5 11" id="KW-0547">Nucleotide-binding</keyword>
<evidence type="ECO:0000259" key="16">
    <source>
        <dbReference type="Pfam" id="PF17405"/>
    </source>
</evidence>
<evidence type="ECO:0000259" key="14">
    <source>
        <dbReference type="Pfam" id="PF03813"/>
    </source>
</evidence>
<dbReference type="GO" id="GO:0034456">
    <property type="term" value="C:UTP-C complex"/>
    <property type="evidence" value="ECO:0007669"/>
    <property type="project" value="TreeGrafter"/>
</dbReference>
<dbReference type="Pfam" id="PF17403">
    <property type="entry name" value="Nrap_D2"/>
    <property type="match status" value="1"/>
</dbReference>
<protein>
    <recommendedName>
        <fullName evidence="10">ADP-ribosylation factor-like protein 2</fullName>
    </recommendedName>
</protein>
<dbReference type="GO" id="GO:0032040">
    <property type="term" value="C:small-subunit processome"/>
    <property type="evidence" value="ECO:0007669"/>
    <property type="project" value="TreeGrafter"/>
</dbReference>
<dbReference type="SMART" id="SM00175">
    <property type="entry name" value="RAB"/>
    <property type="match status" value="1"/>
</dbReference>
<dbReference type="GO" id="GO:0006409">
    <property type="term" value="P:tRNA export from nucleus"/>
    <property type="evidence" value="ECO:0007669"/>
    <property type="project" value="TreeGrafter"/>
</dbReference>
<dbReference type="EMBL" id="OIVN01000224">
    <property type="protein sequence ID" value="SPC76580.1"/>
    <property type="molecule type" value="Genomic_DNA"/>
</dbReference>
<evidence type="ECO:0000256" key="11">
    <source>
        <dbReference type="PIRSR" id="PIRSR606689-1"/>
    </source>
</evidence>
<dbReference type="GO" id="GO:0046872">
    <property type="term" value="F:metal ion binding"/>
    <property type="evidence" value="ECO:0007669"/>
    <property type="project" value="UniProtKB-KW"/>
</dbReference>
<accession>A0A2N9EPG5</accession>
<evidence type="ECO:0000256" key="12">
    <source>
        <dbReference type="PIRSR" id="PIRSR606689-2"/>
    </source>
</evidence>
<dbReference type="PANTHER" id="PTHR17972">
    <property type="entry name" value="NUCLEOLAR RNA-ASSOCIATED PROTEIN"/>
    <property type="match status" value="1"/>
</dbReference>
<keyword evidence="9" id="KW-0449">Lipoprotein</keyword>
<name>A0A2N9EPG5_FAGSY</name>
<comment type="similarity">
    <text evidence="2 13">Belongs to the NRAP family.</text>
</comment>
<dbReference type="NCBIfam" id="TIGR00231">
    <property type="entry name" value="small_GTP"/>
    <property type="match status" value="1"/>
</dbReference>
<keyword evidence="8 13" id="KW-0539">Nucleus</keyword>
<sequence>MESVTDSNSMDLKVTELLNEVRLDYSPALTKHVNDTVSAIKDAIDKMPEDFQVTANAAPGFVRDIGADKVEFKFKKPKCIEIGGSYAIQCLAKPEINVDLFIQLPKECFHEKDYLNYRYHAKRCLYLSIIKKHLKCSSLVHKVEWSTLQNEARKPVLLVYPAKELVEIPGFFVRIIPTAKSLFPIKKLNLKRNNIRAVTHGGMPQATPKYNSSILEDMFLEDTAEVIKKTFLGWKELGEASILLKVWARQRSSIYVHDCLNGFLISVILSYLASQNKIDTSMKAMQIFRVTLNFIATAKSWKNGLYFKREGQRGIQQEERVPYKETFPVVIFDPSAPFNMAFRISRIGFVELQDEAALTLRCIEKCRDGGFEEIFMTKIDYAAKYDYCIRLNLKGKSEVHASGFCLDDECWRLYEQKVQSLLNQGLSNRAKLIRVTWRNTLSECSIENGLSKFDREPLLVGVSVGSLEKAFSVVDTGPTAENKDEALKFRKFWGEKAELRRFKDGTIAESTDPISFSVSLLEAFDVLSKRLRSDEKKDKDIPLKVSSVHPLDPAFRFTSVFPPKPHPLANDKGDVSRLQKLMPSCIQSLELEGNGNWPKDEIAIEKTKTACLLQIGESLQNTWGMTCTATEDDVDVFMFGYVFRLKIMHENALSLSERENESEQVKFVSSTDKKLFVRKQHSSMINGLQGRYPLYGPVVRLAKRWVASHLFSACLVEEAIELLVAYLFVKPLPFNAPCSRITGFLRFLRLLSEYDWIFSALVVDIKEDMSPNDEKEISVSSADNFMVIRKGYEENKQNVSPAMFLATNYDKVSEAWTRFSPNLSELKRLGAYARSSANLLTNLILQDQIDSYKWECLLRTPLNNYDAVILLHREKLPYPHRLLFPSELNQGKHVAQGNASKVFQPFMGPGDFEGSSKELKNKLLKEFSNMFKVWYDSLGGDAIGVTWERFSSKKRDREEAGEEGEDPVDVLKAVGEVVWSKQDNMGLLSIIRKIKRKEKEMRILMVGLDNSGKTTIVLKINGEDTSVISPTLGFNIKTITYQKYTLNIWDVGGQKTIRSYWRNYFEQTDGLVWVVDSSDLRRLDDCKMELDNLLKEERLSGSSLLILANKQDIKGALTPEEIAKVLNLEAMDKTRHWNIVGCSAYTGEGLLEGFDWLVQDVASRIYVLD</sequence>
<dbReference type="FunFam" id="3.40.50.300:FF:000393">
    <property type="entry name" value="ADP-ribosylation factor-like 2, arl2"/>
    <property type="match status" value="1"/>
</dbReference>
<comment type="similarity">
    <text evidence="3">Belongs to the small GTPase superfamily. Arf family.</text>
</comment>
<dbReference type="InterPro" id="IPR035370">
    <property type="entry name" value="Nrap_D5"/>
</dbReference>
<dbReference type="Pfam" id="PF03813">
    <property type="entry name" value="Nrap"/>
    <property type="match status" value="1"/>
</dbReference>
<feature type="binding site" evidence="12">
    <location>
        <position position="1031"/>
    </location>
    <ligand>
        <name>Mg(2+)</name>
        <dbReference type="ChEBI" id="CHEBI:18420"/>
    </ligand>
</feature>
<dbReference type="InterPro" id="IPR006689">
    <property type="entry name" value="Small_GTPase_ARF/SAR"/>
</dbReference>
<dbReference type="CDD" id="cd04154">
    <property type="entry name" value="Arl2"/>
    <property type="match status" value="1"/>
</dbReference>
<feature type="domain" description="Nrap protein" evidence="18">
    <location>
        <begin position="862"/>
        <end position="956"/>
    </location>
</feature>
<dbReference type="PROSITE" id="PS51417">
    <property type="entry name" value="ARF"/>
    <property type="match status" value="1"/>
</dbReference>
<keyword evidence="12" id="KW-0479">Metal-binding</keyword>
<dbReference type="SMART" id="SM00177">
    <property type="entry name" value="ARF"/>
    <property type="match status" value="1"/>
</dbReference>
<dbReference type="GO" id="GO:0003924">
    <property type="term" value="F:GTPase activity"/>
    <property type="evidence" value="ECO:0007669"/>
    <property type="project" value="InterPro"/>
</dbReference>
<dbReference type="GO" id="GO:0032545">
    <property type="term" value="C:CURI complex"/>
    <property type="evidence" value="ECO:0007669"/>
    <property type="project" value="TreeGrafter"/>
</dbReference>
<evidence type="ECO:0000256" key="4">
    <source>
        <dbReference type="ARBA" id="ARBA00022707"/>
    </source>
</evidence>
<dbReference type="InterPro" id="IPR035367">
    <property type="entry name" value="Nrap_D2"/>
</dbReference>
<dbReference type="Gene3D" id="1.10.1410.10">
    <property type="match status" value="1"/>
</dbReference>
<evidence type="ECO:0000256" key="8">
    <source>
        <dbReference type="ARBA" id="ARBA00023242"/>
    </source>
</evidence>
<dbReference type="Pfam" id="PF00025">
    <property type="entry name" value="Arf"/>
    <property type="match status" value="1"/>
</dbReference>
<keyword evidence="12" id="KW-0460">Magnesium</keyword>
<dbReference type="InterPro" id="IPR035082">
    <property type="entry name" value="Nrap_D1"/>
</dbReference>
<dbReference type="FunFam" id="1.10.1410.10:FF:000012">
    <property type="entry name" value="Nucleolar protein 6"/>
    <property type="match status" value="1"/>
</dbReference>
<proteinExistence type="inferred from homology"/>
<dbReference type="InterPro" id="IPR005225">
    <property type="entry name" value="Small_GTP-bd"/>
</dbReference>
<evidence type="ECO:0000259" key="18">
    <source>
        <dbReference type="Pfam" id="PF17407"/>
    </source>
</evidence>
<dbReference type="GO" id="GO:0006364">
    <property type="term" value="P:rRNA processing"/>
    <property type="evidence" value="ECO:0007669"/>
    <property type="project" value="TreeGrafter"/>
</dbReference>
<evidence type="ECO:0000256" key="3">
    <source>
        <dbReference type="ARBA" id="ARBA00010290"/>
    </source>
</evidence>
<dbReference type="PANTHER" id="PTHR17972:SF0">
    <property type="entry name" value="NUCLEOLAR PROTEIN 6"/>
    <property type="match status" value="1"/>
</dbReference>
<evidence type="ECO:0000259" key="17">
    <source>
        <dbReference type="Pfam" id="PF17406"/>
    </source>
</evidence>
<evidence type="ECO:0000256" key="1">
    <source>
        <dbReference type="ARBA" id="ARBA00004604"/>
    </source>
</evidence>
<dbReference type="InterPro" id="IPR005554">
    <property type="entry name" value="NOL6/Upt22"/>
</dbReference>
<dbReference type="Gene3D" id="3.40.50.300">
    <property type="entry name" value="P-loop containing nucleotide triphosphate hydrolases"/>
    <property type="match status" value="1"/>
</dbReference>
<dbReference type="SMART" id="SM00178">
    <property type="entry name" value="SAR"/>
    <property type="match status" value="1"/>
</dbReference>
<dbReference type="Pfam" id="PF17405">
    <property type="entry name" value="Nrap_D4"/>
    <property type="match status" value="1"/>
</dbReference>
<evidence type="ECO:0000256" key="5">
    <source>
        <dbReference type="ARBA" id="ARBA00022741"/>
    </source>
</evidence>
<feature type="domain" description="Nrap protein" evidence="16">
    <location>
        <begin position="510"/>
        <end position="689"/>
    </location>
</feature>
<evidence type="ECO:0000313" key="19">
    <source>
        <dbReference type="EMBL" id="SPC76580.1"/>
    </source>
</evidence>
<dbReference type="InterPro" id="IPR035369">
    <property type="entry name" value="Nrap_D4"/>
</dbReference>
<organism evidence="19">
    <name type="scientific">Fagus sylvatica</name>
    <name type="common">Beechnut</name>
    <dbReference type="NCBI Taxonomy" id="28930"/>
    <lineage>
        <taxon>Eukaryota</taxon>
        <taxon>Viridiplantae</taxon>
        <taxon>Streptophyta</taxon>
        <taxon>Embryophyta</taxon>
        <taxon>Tracheophyta</taxon>
        <taxon>Spermatophyta</taxon>
        <taxon>Magnoliopsida</taxon>
        <taxon>eudicotyledons</taxon>
        <taxon>Gunneridae</taxon>
        <taxon>Pentapetalae</taxon>
        <taxon>rosids</taxon>
        <taxon>fabids</taxon>
        <taxon>Fagales</taxon>
        <taxon>Fagaceae</taxon>
        <taxon>Fagus</taxon>
    </lineage>
</organism>
<keyword evidence="7 11" id="KW-0342">GTP-binding</keyword>
<dbReference type="Pfam" id="PF17406">
    <property type="entry name" value="Nrap_D5"/>
    <property type="match status" value="1"/>
</dbReference>
<feature type="domain" description="Nrap protein" evidence="17">
    <location>
        <begin position="692"/>
        <end position="848"/>
    </location>
</feature>
<evidence type="ECO:0000256" key="9">
    <source>
        <dbReference type="ARBA" id="ARBA00023288"/>
    </source>
</evidence>
<feature type="binding site" evidence="12">
    <location>
        <position position="1014"/>
    </location>
    <ligand>
        <name>Mg(2+)</name>
        <dbReference type="ChEBI" id="CHEBI:18420"/>
    </ligand>
</feature>
<evidence type="ECO:0000256" key="7">
    <source>
        <dbReference type="ARBA" id="ARBA00023134"/>
    </source>
</evidence>
<dbReference type="GO" id="GO:0003723">
    <property type="term" value="F:RNA binding"/>
    <property type="evidence" value="ECO:0007669"/>
    <property type="project" value="UniProtKB-KW"/>
</dbReference>
<dbReference type="InterPro" id="IPR035371">
    <property type="entry name" value="Nrap_D6"/>
</dbReference>
<evidence type="ECO:0000256" key="13">
    <source>
        <dbReference type="RuleBase" id="RU364032"/>
    </source>
</evidence>
<dbReference type="Pfam" id="PF17407">
    <property type="entry name" value="Nrap_D6"/>
    <property type="match status" value="1"/>
</dbReference>
<feature type="binding site" evidence="11">
    <location>
        <position position="1053"/>
    </location>
    <ligand>
        <name>GTP</name>
        <dbReference type="ChEBI" id="CHEBI:37565"/>
    </ligand>
</feature>
<reference evidence="19" key="1">
    <citation type="submission" date="2018-02" db="EMBL/GenBank/DDBJ databases">
        <authorList>
            <person name="Cohen D.B."/>
            <person name="Kent A.D."/>
        </authorList>
    </citation>
    <scope>NUCLEOTIDE SEQUENCE</scope>
</reference>
<feature type="domain" description="Nrap protein" evidence="15">
    <location>
        <begin position="238"/>
        <end position="378"/>
    </location>
</feature>
<evidence type="ECO:0000256" key="6">
    <source>
        <dbReference type="ARBA" id="ARBA00022884"/>
    </source>
</evidence>